<evidence type="ECO:0000313" key="8">
    <source>
        <dbReference type="Proteomes" id="UP000627446"/>
    </source>
</evidence>
<proteinExistence type="predicted"/>
<name>A0A923KLR2_9BURK</name>
<organism evidence="7 8">
    <name type="scientific">Undibacterium nitidum</name>
    <dbReference type="NCBI Taxonomy" id="2762298"/>
    <lineage>
        <taxon>Bacteria</taxon>
        <taxon>Pseudomonadati</taxon>
        <taxon>Pseudomonadota</taxon>
        <taxon>Betaproteobacteria</taxon>
        <taxon>Burkholderiales</taxon>
        <taxon>Oxalobacteraceae</taxon>
        <taxon>Undibacterium</taxon>
    </lineage>
</organism>
<feature type="compositionally biased region" description="Polar residues" evidence="5">
    <location>
        <begin position="201"/>
        <end position="213"/>
    </location>
</feature>
<keyword evidence="6" id="KW-0472">Membrane</keyword>
<dbReference type="PROSITE" id="PS50005">
    <property type="entry name" value="TPR"/>
    <property type="match status" value="1"/>
</dbReference>
<feature type="region of interest" description="Disordered" evidence="5">
    <location>
        <begin position="131"/>
        <end position="164"/>
    </location>
</feature>
<feature type="region of interest" description="Disordered" evidence="5">
    <location>
        <begin position="182"/>
        <end position="214"/>
    </location>
</feature>
<keyword evidence="2 3" id="KW-0802">TPR repeat</keyword>
<dbReference type="RefSeq" id="WP_186916734.1">
    <property type="nucleotide sequence ID" value="NZ_JACOFZ010000004.1"/>
</dbReference>
<dbReference type="InterPro" id="IPR051685">
    <property type="entry name" value="Ycf3/AcsC/BcsC/TPR_MFPF"/>
</dbReference>
<dbReference type="AlphaFoldDB" id="A0A923KLR2"/>
<evidence type="ECO:0000313" key="7">
    <source>
        <dbReference type="EMBL" id="MBC3882120.1"/>
    </source>
</evidence>
<dbReference type="PANTHER" id="PTHR44943">
    <property type="entry name" value="CELLULOSE SYNTHASE OPERON PROTEIN C"/>
    <property type="match status" value="1"/>
</dbReference>
<feature type="transmembrane region" description="Helical" evidence="6">
    <location>
        <begin position="44"/>
        <end position="63"/>
    </location>
</feature>
<keyword evidence="6" id="KW-0812">Transmembrane</keyword>
<dbReference type="InterPro" id="IPR011990">
    <property type="entry name" value="TPR-like_helical_dom_sf"/>
</dbReference>
<dbReference type="EMBL" id="JACOFZ010000004">
    <property type="protein sequence ID" value="MBC3882120.1"/>
    <property type="molecule type" value="Genomic_DNA"/>
</dbReference>
<evidence type="ECO:0000256" key="2">
    <source>
        <dbReference type="ARBA" id="ARBA00022803"/>
    </source>
</evidence>
<keyword evidence="6" id="KW-1133">Transmembrane helix</keyword>
<evidence type="ECO:0000256" key="3">
    <source>
        <dbReference type="PROSITE-ProRule" id="PRU00339"/>
    </source>
</evidence>
<feature type="coiled-coil region" evidence="4">
    <location>
        <begin position="300"/>
        <end position="354"/>
    </location>
</feature>
<protein>
    <submittedName>
        <fullName evidence="7">Tetratricopeptide repeat protein</fullName>
    </submittedName>
</protein>
<keyword evidence="4" id="KW-0175">Coiled coil</keyword>
<comment type="caution">
    <text evidence="7">The sequence shown here is derived from an EMBL/GenBank/DDBJ whole genome shotgun (WGS) entry which is preliminary data.</text>
</comment>
<dbReference type="Pfam" id="PF13176">
    <property type="entry name" value="TPR_7"/>
    <property type="match status" value="1"/>
</dbReference>
<evidence type="ECO:0000256" key="4">
    <source>
        <dbReference type="SAM" id="Coils"/>
    </source>
</evidence>
<dbReference type="InterPro" id="IPR019734">
    <property type="entry name" value="TPR_rpt"/>
</dbReference>
<evidence type="ECO:0000256" key="6">
    <source>
        <dbReference type="SAM" id="Phobius"/>
    </source>
</evidence>
<sequence>MSLINQMLQDLEKRGEEQGANSESASQYAQYGSKLSERRFGIRFFILACLGLVFACLVYFLVYRFSANHLGPKDELKTKVETAATTQMTDTRSADAELLKTASLPLLLKMSTKIDVVTNDDSPRVDIEKTMLTEPLKKQNPQESNRENVQLESSSKPISSAVRNERPLPVIAEIKRADGSQIDLSSNKAASDSSAKPDYKQTSTNADKSNLGQSAVIKEISPQQRAEGEFKQATIYQQQGRNSEAILSLEQALKLDSNHAPARQLMISLLLETKRYDDAIRELRAGLANDSHQINFAMILARLLVERAKVNEAVEILQKAAPFAQDRPDYLAFLAALQQKLGRHKEAIQSYRLALNKHAQNAVWWMGMGISLQADGANAEALEAYRQAKTQPGLGADLLAFVDQKIAQIQK</sequence>
<dbReference type="SUPFAM" id="SSF48452">
    <property type="entry name" value="TPR-like"/>
    <property type="match status" value="1"/>
</dbReference>
<keyword evidence="1" id="KW-0677">Repeat</keyword>
<gene>
    <name evidence="7" type="ORF">H8K36_12080</name>
</gene>
<accession>A0A923KLR2</accession>
<evidence type="ECO:0000256" key="1">
    <source>
        <dbReference type="ARBA" id="ARBA00022737"/>
    </source>
</evidence>
<feature type="compositionally biased region" description="Polar residues" evidence="5">
    <location>
        <begin position="139"/>
        <end position="162"/>
    </location>
</feature>
<feature type="compositionally biased region" description="Low complexity" evidence="5">
    <location>
        <begin position="183"/>
        <end position="196"/>
    </location>
</feature>
<evidence type="ECO:0000256" key="5">
    <source>
        <dbReference type="SAM" id="MobiDB-lite"/>
    </source>
</evidence>
<dbReference type="SMART" id="SM00028">
    <property type="entry name" value="TPR"/>
    <property type="match status" value="4"/>
</dbReference>
<dbReference type="Proteomes" id="UP000627446">
    <property type="component" value="Unassembled WGS sequence"/>
</dbReference>
<reference evidence="7" key="1">
    <citation type="submission" date="2020-08" db="EMBL/GenBank/DDBJ databases">
        <title>Novel species isolated from subtropical streams in China.</title>
        <authorList>
            <person name="Lu H."/>
        </authorList>
    </citation>
    <scope>NUCLEOTIDE SEQUENCE</scope>
    <source>
        <strain evidence="7">LX22W</strain>
    </source>
</reference>
<dbReference type="PANTHER" id="PTHR44943:SF8">
    <property type="entry name" value="TPR REPEAT-CONTAINING PROTEIN MJ0263"/>
    <property type="match status" value="1"/>
</dbReference>
<dbReference type="Gene3D" id="1.25.40.10">
    <property type="entry name" value="Tetratricopeptide repeat domain"/>
    <property type="match status" value="1"/>
</dbReference>
<dbReference type="Pfam" id="PF14559">
    <property type="entry name" value="TPR_19"/>
    <property type="match status" value="1"/>
</dbReference>
<keyword evidence="8" id="KW-1185">Reference proteome</keyword>
<feature type="repeat" description="TPR" evidence="3">
    <location>
        <begin position="226"/>
        <end position="259"/>
    </location>
</feature>